<evidence type="ECO:0000256" key="3">
    <source>
        <dbReference type="RuleBase" id="RU003788"/>
    </source>
</evidence>
<dbReference type="InterPro" id="IPR002196">
    <property type="entry name" value="Glyco_hydro_24"/>
</dbReference>
<proteinExistence type="inferred from homology"/>
<protein>
    <recommendedName>
        <fullName evidence="3">Lysozyme</fullName>
        <ecNumber evidence="3">3.2.1.17</ecNumber>
    </recommendedName>
</protein>
<evidence type="ECO:0000313" key="4">
    <source>
        <dbReference type="EMBL" id="QPB08679.1"/>
    </source>
</evidence>
<dbReference type="Gene3D" id="1.10.530.40">
    <property type="match status" value="1"/>
</dbReference>
<dbReference type="PANTHER" id="PTHR38107:SF3">
    <property type="entry name" value="LYSOZYME RRRD-RELATED"/>
    <property type="match status" value="1"/>
</dbReference>
<dbReference type="InterPro" id="IPR023346">
    <property type="entry name" value="Lysozyme-like_dom_sf"/>
</dbReference>
<keyword evidence="3 4" id="KW-0378">Hydrolase</keyword>
<dbReference type="PANTHER" id="PTHR38107">
    <property type="match status" value="1"/>
</dbReference>
<sequence>MPTPRKRIIIAALTVSATAFTAWQAREGYTDHAVIPTKGDVPTIGHGSTHYENGAPVKMGDTITRKRANELARNLMSQDEAAFRASLPADTRLAQSEYDEYVDFIGQFGIGNWRKSTMRRELIAGNYAAACHGLLNYRYSAGYDCSTLVNGKPNKRCYGVWVRQQQRYANCMGAK</sequence>
<dbReference type="GO" id="GO:0016998">
    <property type="term" value="P:cell wall macromolecule catabolic process"/>
    <property type="evidence" value="ECO:0007669"/>
    <property type="project" value="InterPro"/>
</dbReference>
<organism evidence="4 5">
    <name type="scientific">Burkholderia phage Mica</name>
    <dbReference type="NCBI Taxonomy" id="2767579"/>
    <lineage>
        <taxon>Viruses</taxon>
        <taxon>Duplodnaviria</taxon>
        <taxon>Heunggongvirae</taxon>
        <taxon>Uroviricota</taxon>
        <taxon>Caudoviricetes</taxon>
        <taxon>Micavirus</taxon>
        <taxon>Micavirus Mica</taxon>
    </lineage>
</organism>
<gene>
    <name evidence="4" type="ORF">CPT_Mica_067</name>
</gene>
<dbReference type="Proteomes" id="UP000663491">
    <property type="component" value="Segment"/>
</dbReference>
<evidence type="ECO:0000313" key="5">
    <source>
        <dbReference type="Proteomes" id="UP000663491"/>
    </source>
</evidence>
<dbReference type="Pfam" id="PF00959">
    <property type="entry name" value="Phage_lysozyme"/>
    <property type="match status" value="1"/>
</dbReference>
<keyword evidence="5" id="KW-1185">Reference proteome</keyword>
<keyword evidence="1 3" id="KW-0929">Antimicrobial</keyword>
<dbReference type="EC" id="3.2.1.17" evidence="3"/>
<dbReference type="InterPro" id="IPR051018">
    <property type="entry name" value="Bacteriophage_GH24"/>
</dbReference>
<dbReference type="EMBL" id="MT701586">
    <property type="protein sequence ID" value="QPB08679.1"/>
    <property type="molecule type" value="Genomic_DNA"/>
</dbReference>
<dbReference type="GO" id="GO:0042742">
    <property type="term" value="P:defense response to bacterium"/>
    <property type="evidence" value="ECO:0007669"/>
    <property type="project" value="UniProtKB-KW"/>
</dbReference>
<dbReference type="GO" id="GO:0009253">
    <property type="term" value="P:peptidoglycan catabolic process"/>
    <property type="evidence" value="ECO:0007669"/>
    <property type="project" value="InterPro"/>
</dbReference>
<dbReference type="GO" id="GO:0003796">
    <property type="term" value="F:lysozyme activity"/>
    <property type="evidence" value="ECO:0007669"/>
    <property type="project" value="UniProtKB-EC"/>
</dbReference>
<accession>A0A873WBN5</accession>
<evidence type="ECO:0000256" key="1">
    <source>
        <dbReference type="ARBA" id="ARBA00022529"/>
    </source>
</evidence>
<name>A0A873WBN5_9CAUD</name>
<dbReference type="SUPFAM" id="SSF53955">
    <property type="entry name" value="Lysozyme-like"/>
    <property type="match status" value="1"/>
</dbReference>
<comment type="catalytic activity">
    <reaction evidence="3">
        <text>Hydrolysis of (1-&gt;4)-beta-linkages between N-acetylmuramic acid and N-acetyl-D-glucosamine residues in a peptidoglycan and between N-acetyl-D-glucosamine residues in chitodextrins.</text>
        <dbReference type="EC" id="3.2.1.17"/>
    </reaction>
</comment>
<dbReference type="InterPro" id="IPR023347">
    <property type="entry name" value="Lysozyme_dom_sf"/>
</dbReference>
<comment type="similarity">
    <text evidence="3">Belongs to the glycosyl hydrolase 24 family.</text>
</comment>
<dbReference type="SMR" id="A0A873WBN5"/>
<keyword evidence="2 3" id="KW-0081">Bacteriolytic enzyme</keyword>
<keyword evidence="3" id="KW-0326">Glycosidase</keyword>
<evidence type="ECO:0000256" key="2">
    <source>
        <dbReference type="ARBA" id="ARBA00022638"/>
    </source>
</evidence>
<dbReference type="GO" id="GO:0031640">
    <property type="term" value="P:killing of cells of another organism"/>
    <property type="evidence" value="ECO:0007669"/>
    <property type="project" value="UniProtKB-KW"/>
</dbReference>
<reference evidence="4" key="1">
    <citation type="submission" date="2020-07" db="EMBL/GenBank/DDBJ databases">
        <title>Complete genome sequence of Burkholderia cenocepacia myophage Mica.</title>
        <authorList>
            <person name="Garcia J.A."/>
            <person name="Yao G.W."/>
            <person name="Guadalupe Vizoso-Pinto M."/>
            <person name="Gonzalez C."/>
            <person name="Liu M.L."/>
            <person name="Gill J."/>
        </authorList>
    </citation>
    <scope>NUCLEOTIDE SEQUENCE</scope>
</reference>